<sequence length="181" mass="19301">MAGHDLARQVRVFSKPIIARVNGACVAGGMALLSLCDLSVASATARFGLPEVKVGVFPMQVAVYLRHTLTPPQLAELAYTGELIDAARAERLGLVGRIAPASELDATVTNLVANIELGAPQAIRRGKYALAAMANMSFDEALAFAETQIAVTSRTPEAIEGIAAFNERRRPAWQLTVEEQD</sequence>
<dbReference type="CDD" id="cd06558">
    <property type="entry name" value="crotonase-like"/>
    <property type="match status" value="1"/>
</dbReference>
<name>A0ABW5WAY6_9PSEU</name>
<dbReference type="Gene3D" id="3.90.226.10">
    <property type="entry name" value="2-enoyl-CoA Hydratase, Chain A, domain 1"/>
    <property type="match status" value="1"/>
</dbReference>
<dbReference type="InterPro" id="IPR018376">
    <property type="entry name" value="Enoyl-CoA_hyd/isom_CS"/>
</dbReference>
<comment type="caution">
    <text evidence="3">The sequence shown here is derived from an EMBL/GenBank/DDBJ whole genome shotgun (WGS) entry which is preliminary data.</text>
</comment>
<dbReference type="InterPro" id="IPR014748">
    <property type="entry name" value="Enoyl-CoA_hydra_C"/>
</dbReference>
<gene>
    <name evidence="3" type="ORF">ACFS2C_08760</name>
</gene>
<evidence type="ECO:0000313" key="4">
    <source>
        <dbReference type="Proteomes" id="UP001597478"/>
    </source>
</evidence>
<dbReference type="InterPro" id="IPR001753">
    <property type="entry name" value="Enoyl-CoA_hydra/iso"/>
</dbReference>
<dbReference type="InterPro" id="IPR051683">
    <property type="entry name" value="Enoyl-CoA_Hydratase/Isomerase"/>
</dbReference>
<proteinExistence type="inferred from homology"/>
<accession>A0ABW5WAY6</accession>
<evidence type="ECO:0000313" key="3">
    <source>
        <dbReference type="EMBL" id="MFD2799481.1"/>
    </source>
</evidence>
<keyword evidence="4" id="KW-1185">Reference proteome</keyword>
<dbReference type="PROSITE" id="PS00166">
    <property type="entry name" value="ENOYL_COA_HYDRATASE"/>
    <property type="match status" value="1"/>
</dbReference>
<dbReference type="PANTHER" id="PTHR42964">
    <property type="entry name" value="ENOYL-COA HYDRATASE"/>
    <property type="match status" value="1"/>
</dbReference>
<protein>
    <submittedName>
        <fullName evidence="3">Enoyl-CoA hydratase-related protein</fullName>
    </submittedName>
</protein>
<dbReference type="Gene3D" id="1.10.12.10">
    <property type="entry name" value="Lyase 2-enoyl-coa Hydratase, Chain A, domain 2"/>
    <property type="match status" value="1"/>
</dbReference>
<dbReference type="Proteomes" id="UP001597478">
    <property type="component" value="Unassembled WGS sequence"/>
</dbReference>
<dbReference type="InterPro" id="IPR029045">
    <property type="entry name" value="ClpP/crotonase-like_dom_sf"/>
</dbReference>
<dbReference type="RefSeq" id="WP_377386836.1">
    <property type="nucleotide sequence ID" value="NZ_JBHSAN010000006.1"/>
</dbReference>
<organism evidence="3 4">
    <name type="scientific">Prauserella oleivorans</name>
    <dbReference type="NCBI Taxonomy" id="1478153"/>
    <lineage>
        <taxon>Bacteria</taxon>
        <taxon>Bacillati</taxon>
        <taxon>Actinomycetota</taxon>
        <taxon>Actinomycetes</taxon>
        <taxon>Pseudonocardiales</taxon>
        <taxon>Pseudonocardiaceae</taxon>
        <taxon>Prauserella</taxon>
    </lineage>
</organism>
<reference evidence="4" key="1">
    <citation type="journal article" date="2019" name="Int. J. Syst. Evol. Microbiol.">
        <title>The Global Catalogue of Microorganisms (GCM) 10K type strain sequencing project: providing services to taxonomists for standard genome sequencing and annotation.</title>
        <authorList>
            <consortium name="The Broad Institute Genomics Platform"/>
            <consortium name="The Broad Institute Genome Sequencing Center for Infectious Disease"/>
            <person name="Wu L."/>
            <person name="Ma J."/>
        </authorList>
    </citation>
    <scope>NUCLEOTIDE SEQUENCE [LARGE SCALE GENOMIC DNA]</scope>
    <source>
        <strain evidence="4">IBRC-M 10906</strain>
    </source>
</reference>
<dbReference type="SUPFAM" id="SSF52096">
    <property type="entry name" value="ClpP/crotonase"/>
    <property type="match status" value="1"/>
</dbReference>
<dbReference type="Pfam" id="PF00378">
    <property type="entry name" value="ECH_1"/>
    <property type="match status" value="1"/>
</dbReference>
<dbReference type="EMBL" id="JBHUOF010000007">
    <property type="protein sequence ID" value="MFD2799481.1"/>
    <property type="molecule type" value="Genomic_DNA"/>
</dbReference>
<comment type="similarity">
    <text evidence="1 2">Belongs to the enoyl-CoA hydratase/isomerase family.</text>
</comment>
<evidence type="ECO:0000256" key="1">
    <source>
        <dbReference type="ARBA" id="ARBA00005254"/>
    </source>
</evidence>
<dbReference type="PANTHER" id="PTHR42964:SF1">
    <property type="entry name" value="POLYKETIDE BIOSYNTHESIS ENOYL-COA HYDRATASE PKSH-RELATED"/>
    <property type="match status" value="1"/>
</dbReference>
<evidence type="ECO:0000256" key="2">
    <source>
        <dbReference type="RuleBase" id="RU003707"/>
    </source>
</evidence>